<dbReference type="InterPro" id="IPR010982">
    <property type="entry name" value="Lambda_DNA-bd_dom_sf"/>
</dbReference>
<dbReference type="GO" id="GO:0003677">
    <property type="term" value="F:DNA binding"/>
    <property type="evidence" value="ECO:0007669"/>
    <property type="project" value="InterPro"/>
</dbReference>
<dbReference type="PROSITE" id="PS50943">
    <property type="entry name" value="HTH_CROC1"/>
    <property type="match status" value="1"/>
</dbReference>
<comment type="caution">
    <text evidence="2">The sequence shown here is derived from an EMBL/GenBank/DDBJ whole genome shotgun (WGS) entry which is preliminary data.</text>
</comment>
<protein>
    <submittedName>
        <fullName evidence="2">Helix-turn-helix domain-containing protein</fullName>
    </submittedName>
</protein>
<accession>A0A9D1X4M1</accession>
<dbReference type="InterPro" id="IPR001387">
    <property type="entry name" value="Cro/C1-type_HTH"/>
</dbReference>
<evidence type="ECO:0000313" key="2">
    <source>
        <dbReference type="EMBL" id="HIX72472.1"/>
    </source>
</evidence>
<dbReference type="CDD" id="cd00093">
    <property type="entry name" value="HTH_XRE"/>
    <property type="match status" value="1"/>
</dbReference>
<evidence type="ECO:0000313" key="3">
    <source>
        <dbReference type="Proteomes" id="UP000886805"/>
    </source>
</evidence>
<dbReference type="SUPFAM" id="SSF47413">
    <property type="entry name" value="lambda repressor-like DNA-binding domains"/>
    <property type="match status" value="1"/>
</dbReference>
<gene>
    <name evidence="2" type="ORF">H9849_05565</name>
</gene>
<evidence type="ECO:0000259" key="1">
    <source>
        <dbReference type="PROSITE" id="PS50943"/>
    </source>
</evidence>
<reference evidence="2" key="1">
    <citation type="journal article" date="2021" name="PeerJ">
        <title>Extensive microbial diversity within the chicken gut microbiome revealed by metagenomics and culture.</title>
        <authorList>
            <person name="Gilroy R."/>
            <person name="Ravi A."/>
            <person name="Getino M."/>
            <person name="Pursley I."/>
            <person name="Horton D.L."/>
            <person name="Alikhan N.F."/>
            <person name="Baker D."/>
            <person name="Gharbi K."/>
            <person name="Hall N."/>
            <person name="Watson M."/>
            <person name="Adriaenssens E.M."/>
            <person name="Foster-Nyarko E."/>
            <person name="Jarju S."/>
            <person name="Secka A."/>
            <person name="Antonio M."/>
            <person name="Oren A."/>
            <person name="Chaudhuri R.R."/>
            <person name="La Ragione R."/>
            <person name="Hildebrand F."/>
            <person name="Pallen M.J."/>
        </authorList>
    </citation>
    <scope>NUCLEOTIDE SEQUENCE</scope>
    <source>
        <strain evidence="2">ChiSxjej3B15-1167</strain>
    </source>
</reference>
<reference evidence="2" key="2">
    <citation type="submission" date="2021-04" db="EMBL/GenBank/DDBJ databases">
        <authorList>
            <person name="Gilroy R."/>
        </authorList>
    </citation>
    <scope>NUCLEOTIDE SEQUENCE</scope>
    <source>
        <strain evidence="2">ChiSxjej3B15-1167</strain>
    </source>
</reference>
<organism evidence="2 3">
    <name type="scientific">Candidatus Anaerobutyricum stercoripullorum</name>
    <dbReference type="NCBI Taxonomy" id="2838456"/>
    <lineage>
        <taxon>Bacteria</taxon>
        <taxon>Bacillati</taxon>
        <taxon>Bacillota</taxon>
        <taxon>Clostridia</taxon>
        <taxon>Lachnospirales</taxon>
        <taxon>Lachnospiraceae</taxon>
        <taxon>Anaerobutyricum</taxon>
    </lineage>
</organism>
<name>A0A9D1X4M1_9FIRM</name>
<dbReference type="Proteomes" id="UP000886805">
    <property type="component" value="Unassembled WGS sequence"/>
</dbReference>
<feature type="domain" description="HTH cro/C1-type" evidence="1">
    <location>
        <begin position="16"/>
        <end position="56"/>
    </location>
</feature>
<dbReference type="AlphaFoldDB" id="A0A9D1X4M1"/>
<proteinExistence type="predicted"/>
<dbReference type="EMBL" id="DXEQ01000155">
    <property type="protein sequence ID" value="HIX72472.1"/>
    <property type="molecule type" value="Genomic_DNA"/>
</dbReference>
<sequence>MKNSDKNLNHLISKKLYEYRMENSYSQELMAEKLNISPRSYWEQEKGKSGFSGKTICRFLCILPPEEVIKLIHVLRTEVWKDDYE</sequence>
<dbReference type="Gene3D" id="1.10.260.40">
    <property type="entry name" value="lambda repressor-like DNA-binding domains"/>
    <property type="match status" value="1"/>
</dbReference>